<dbReference type="PANTHER" id="PTHR46975">
    <property type="entry name" value="PROTEIN SWEETIE"/>
    <property type="match status" value="1"/>
</dbReference>
<protein>
    <submittedName>
        <fullName evidence="1">Uncharacterized protein</fullName>
    </submittedName>
</protein>
<comment type="caution">
    <text evidence="1">The sequence shown here is derived from an EMBL/GenBank/DDBJ whole genome shotgun (WGS) entry which is preliminary data.</text>
</comment>
<accession>A0AAW1RWT5</accession>
<dbReference type="GO" id="GO:0005975">
    <property type="term" value="P:carbohydrate metabolic process"/>
    <property type="evidence" value="ECO:0007669"/>
    <property type="project" value="InterPro"/>
</dbReference>
<evidence type="ECO:0000313" key="2">
    <source>
        <dbReference type="Proteomes" id="UP001445335"/>
    </source>
</evidence>
<organism evidence="1 2">
    <name type="scientific">Elliptochloris bilobata</name>
    <dbReference type="NCBI Taxonomy" id="381761"/>
    <lineage>
        <taxon>Eukaryota</taxon>
        <taxon>Viridiplantae</taxon>
        <taxon>Chlorophyta</taxon>
        <taxon>core chlorophytes</taxon>
        <taxon>Trebouxiophyceae</taxon>
        <taxon>Trebouxiophyceae incertae sedis</taxon>
        <taxon>Elliptochloris clade</taxon>
        <taxon>Elliptochloris</taxon>
    </lineage>
</organism>
<reference evidence="1 2" key="1">
    <citation type="journal article" date="2024" name="Nat. Commun.">
        <title>Phylogenomics reveals the evolutionary origins of lichenization in chlorophyte algae.</title>
        <authorList>
            <person name="Puginier C."/>
            <person name="Libourel C."/>
            <person name="Otte J."/>
            <person name="Skaloud P."/>
            <person name="Haon M."/>
            <person name="Grisel S."/>
            <person name="Petersen M."/>
            <person name="Berrin J.G."/>
            <person name="Delaux P.M."/>
            <person name="Dal Grande F."/>
            <person name="Keller J."/>
        </authorList>
    </citation>
    <scope>NUCLEOTIDE SEQUENCE [LARGE SCALE GENOMIC DNA]</scope>
    <source>
        <strain evidence="1 2">SAG 245.80</strain>
    </source>
</reference>
<gene>
    <name evidence="1" type="ORF">WJX81_008486</name>
</gene>
<dbReference type="Proteomes" id="UP001445335">
    <property type="component" value="Unassembled WGS sequence"/>
</dbReference>
<dbReference type="EMBL" id="JALJOU010000018">
    <property type="protein sequence ID" value="KAK9838575.1"/>
    <property type="molecule type" value="Genomic_DNA"/>
</dbReference>
<dbReference type="SUPFAM" id="SSF48371">
    <property type="entry name" value="ARM repeat"/>
    <property type="match status" value="1"/>
</dbReference>
<dbReference type="InterPro" id="IPR016024">
    <property type="entry name" value="ARM-type_fold"/>
</dbReference>
<dbReference type="InterPro" id="IPR046837">
    <property type="entry name" value="Laa1/Sip1/HEATR5-like_HEAT"/>
</dbReference>
<dbReference type="InterPro" id="IPR044218">
    <property type="entry name" value="SWEETIE"/>
</dbReference>
<keyword evidence="2" id="KW-1185">Reference proteome</keyword>
<proteinExistence type="predicted"/>
<name>A0AAW1RWT5_9CHLO</name>
<dbReference type="PANTHER" id="PTHR46975:SF2">
    <property type="entry name" value="PROTEIN SWEETIE"/>
    <property type="match status" value="1"/>
</dbReference>
<evidence type="ECO:0000313" key="1">
    <source>
        <dbReference type="EMBL" id="KAK9838575.1"/>
    </source>
</evidence>
<sequence>MNGNTPSATEAPGTTNEYYIEEEEALGFHVWVAELELLIGTSRAPGQQPDPAECLEVLQKLQATLESDGGGGGVARVREYQRRCEDALVELLLRGAAPPVRRLASACLARLFAVGDVLPLFARVAAFQVFLGSREALARAVPAPVRAGVLQALTALVATHGRTLASGAPETLALALKHAARGSEAAVRAQALAAVAAVVAGLGDADRSAPAAQADALRGALRAARDSADAASRVAAAGVLQAVAEAGGAALWAAGGGGFEDAVRQCCSGLADPVHGAGDAWGAALGALAASGKSAAAAEAARALERKPSRRTALERLQSDAVSMCLMAPLVEAAMADRRSALRALAQAWLAYMAAEERRAADAEAALVDLAVRAIETLAVVSSAATAAAGGPAGSGAAGGCDAADADVGAAVSGGEMPAVQAAVLYVLRVGVIERLGESGQRRLLERLAALAASVLGGHVPVAVVALDAVGRLLEGLGEVPAEVVAGLEAPIVWKLLAPHSALRSQAAAVLAAMAAAEPSSTARLLGAQLGALSAAAGRLAAAAAPDAPSPAPGELAGVKPAMDAAHGFALGAAALLVAATRLPLGVPARLMREADSLARRLLLNPASKTGAAAGCEREAGYALLGALSAQLDLTRQAAAGAGPDPNPGRPDGEAVVAAEAWWRASALAALQAFMAGPGAAAGRVEAGRLQRSMAALLAPTLEAVCGAPSLQDPLRGRAGPGGAYAAAAAALQLRLLGAYAALPAAAAFTDQHEALLRLCARALRPAATASAAGAAASALLGVLNSQDAVLGPCAPGRDPLGDALAAFAGAPGGPTHLPWEAGLLYSSGGAGAKSYHSPSNAAASPEEPAFPQPHALGAALLAAQLGLLGSLLAAVSPANQARILDLMTAAAAGDSAAAAEGASSGSGGSSGARRKQLDAAARHTAVTCVAAAALGGLGDLARKCRGEGVGREDVAERARCLAETILAEAVEREDPALQRAAAEAFACAACIGSDAFAAGLVRGMARASAETPSPARRAALALAAGCIFRAKGGIALAAAVGGTASTLIALAASSPPAVHLWLLHGLWLAASAAGLAFLPHVRPALDLALGVLLAEGAAAVPGLRPAAGRLANAMVAVLGPELRLGSREYARCRALIREMAAGGLPGGDDAAAGLERVLYAQQLALFAPHAAPAVAHLPLLLATLRSRQPALRRAAVATLRHLAERDPEGVLPARLEGRLFAALDCEGDGRIASQLEATLQVSGGLGAAPRLRTRLFAARCVLDILAAVGADARHWDPAAAAADARGDWLVAQLPALVDAGFRMATGQVEALRPLGLRLLRALVRRFGAAPDPLAEGGGLLLVQHQAQFVAALRLALAPRAPPVAAAAGAALAAAFLGAGLAAGDALVLQRLMGLLCAPLAAWDAPAEEMFAEWVGARARLALLEAHAHCAVFAAGAAEPGACEAGGRRVEKSCNGVGNLGDLLDAPACLALAERLQQALNLVLQPALLDPAETLASADMPAMLAGVLADAAELLRMLASGSRGERMALRVGLGSELGPGPANGQPVDAAAALAESLAAGVLAVAAAAAPVVAGNDGAPLAAVRQGLGEAAMQQLHAALRAALAAAGDLVAAWPAQRLPLLCAGILLLEAAPSGAQATAAQAFLVAAVSAAAQRLHAAGAAAPAPATAGGAKRELSWRRASDASRCWRPLAHRAPQAAATARRLLIGKGPGTGWGAMHEDDVQVAGEALKLFLAALPAAARAGGEPGEAAVAAVLAPLLVAAAAPPGGQRPQPALAELALRAVAALAAGGSAAAFRAALAALPADAKQRLQACSPFLFAPFPRGALKASAATAAPAPAASTQRLPAIALRNFAAM</sequence>
<dbReference type="Pfam" id="PF20210">
    <property type="entry name" value="Laa1_Sip1_HTR5"/>
    <property type="match status" value="1"/>
</dbReference>